<gene>
    <name evidence="2" type="ORF">LY79DRAFT_269090</name>
</gene>
<dbReference type="EMBL" id="JAHLJV010000044">
    <property type="protein sequence ID" value="KAK1585472.1"/>
    <property type="molecule type" value="Genomic_DNA"/>
</dbReference>
<feature type="compositionally biased region" description="Basic and acidic residues" evidence="1">
    <location>
        <begin position="51"/>
        <end position="71"/>
    </location>
</feature>
<feature type="region of interest" description="Disordered" evidence="1">
    <location>
        <begin position="394"/>
        <end position="429"/>
    </location>
</feature>
<accession>A0AAD8V343</accession>
<feature type="compositionally biased region" description="Basic and acidic residues" evidence="1">
    <location>
        <begin position="287"/>
        <end position="308"/>
    </location>
</feature>
<feature type="region of interest" description="Disordered" evidence="1">
    <location>
        <begin position="1"/>
        <end position="107"/>
    </location>
</feature>
<feature type="compositionally biased region" description="Pro residues" evidence="1">
    <location>
        <begin position="236"/>
        <end position="246"/>
    </location>
</feature>
<dbReference type="RefSeq" id="XP_060412496.1">
    <property type="nucleotide sequence ID" value="XM_060552002.1"/>
</dbReference>
<feature type="region of interest" description="Disordered" evidence="1">
    <location>
        <begin position="441"/>
        <end position="663"/>
    </location>
</feature>
<reference evidence="2" key="1">
    <citation type="submission" date="2021-06" db="EMBL/GenBank/DDBJ databases">
        <title>Comparative genomics, transcriptomics and evolutionary studies reveal genomic signatures of adaptation to plant cell wall in hemibiotrophic fungi.</title>
        <authorList>
            <consortium name="DOE Joint Genome Institute"/>
            <person name="Baroncelli R."/>
            <person name="Diaz J.F."/>
            <person name="Benocci T."/>
            <person name="Peng M."/>
            <person name="Battaglia E."/>
            <person name="Haridas S."/>
            <person name="Andreopoulos W."/>
            <person name="Labutti K."/>
            <person name="Pangilinan J."/>
            <person name="Floch G.L."/>
            <person name="Makela M.R."/>
            <person name="Henrissat B."/>
            <person name="Grigoriev I.V."/>
            <person name="Crouch J.A."/>
            <person name="De Vries R.P."/>
            <person name="Sukno S.A."/>
            <person name="Thon M.R."/>
        </authorList>
    </citation>
    <scope>NUCLEOTIDE SEQUENCE</scope>
    <source>
        <strain evidence="2">CBS 125086</strain>
    </source>
</reference>
<feature type="region of interest" description="Disordered" evidence="1">
    <location>
        <begin position="201"/>
        <end position="308"/>
    </location>
</feature>
<proteinExistence type="predicted"/>
<dbReference type="Proteomes" id="UP001230504">
    <property type="component" value="Unassembled WGS sequence"/>
</dbReference>
<dbReference type="GeneID" id="85436242"/>
<protein>
    <submittedName>
        <fullName evidence="2">Uncharacterized protein</fullName>
    </submittedName>
</protein>
<feature type="compositionally biased region" description="Polar residues" evidence="1">
    <location>
        <begin position="581"/>
        <end position="590"/>
    </location>
</feature>
<organism evidence="2 3">
    <name type="scientific">Colletotrichum navitas</name>
    <dbReference type="NCBI Taxonomy" id="681940"/>
    <lineage>
        <taxon>Eukaryota</taxon>
        <taxon>Fungi</taxon>
        <taxon>Dikarya</taxon>
        <taxon>Ascomycota</taxon>
        <taxon>Pezizomycotina</taxon>
        <taxon>Sordariomycetes</taxon>
        <taxon>Hypocreomycetidae</taxon>
        <taxon>Glomerellales</taxon>
        <taxon>Glomerellaceae</taxon>
        <taxon>Colletotrichum</taxon>
        <taxon>Colletotrichum graminicola species complex</taxon>
    </lineage>
</organism>
<feature type="compositionally biased region" description="Basic and acidic residues" evidence="1">
    <location>
        <begin position="630"/>
        <end position="648"/>
    </location>
</feature>
<feature type="region of interest" description="Disordered" evidence="1">
    <location>
        <begin position="325"/>
        <end position="354"/>
    </location>
</feature>
<feature type="compositionally biased region" description="Basic and acidic residues" evidence="1">
    <location>
        <begin position="81"/>
        <end position="97"/>
    </location>
</feature>
<evidence type="ECO:0000313" key="2">
    <source>
        <dbReference type="EMBL" id="KAK1585472.1"/>
    </source>
</evidence>
<dbReference type="AlphaFoldDB" id="A0AAD8V343"/>
<comment type="caution">
    <text evidence="2">The sequence shown here is derived from an EMBL/GenBank/DDBJ whole genome shotgun (WGS) entry which is preliminary data.</text>
</comment>
<keyword evidence="3" id="KW-1185">Reference proteome</keyword>
<feature type="compositionally biased region" description="Polar residues" evidence="1">
    <location>
        <begin position="542"/>
        <end position="555"/>
    </location>
</feature>
<feature type="compositionally biased region" description="Gly residues" evidence="1">
    <location>
        <begin position="591"/>
        <end position="601"/>
    </location>
</feature>
<evidence type="ECO:0000256" key="1">
    <source>
        <dbReference type="SAM" id="MobiDB-lite"/>
    </source>
</evidence>
<evidence type="ECO:0000313" key="3">
    <source>
        <dbReference type="Proteomes" id="UP001230504"/>
    </source>
</evidence>
<name>A0AAD8V343_9PEZI</name>
<feature type="compositionally biased region" description="Basic and acidic residues" evidence="1">
    <location>
        <begin position="265"/>
        <end position="277"/>
    </location>
</feature>
<sequence length="663" mass="72458">MYQTAQSRHHLQLAAPTPYPGIIESSDAAPHQSLFADSDNGSDWNDSDPEQSTHRDDRASTGGRVKVDSRQRTPLPRRKLVVVERDTDQGGWDDRQYQRRSGGQAVPYAPYGIPNKLFTPAGDPYLQPQPPLGPHPQVQYHPPQSGFLPPGQQDMAYENPFAPRVMPWHGQQAGPYGSNPPAPLYEPHPTWYPGAGYGNVPPNPAHLSAVPPEPYPYVDPVTDYRRGHVPIQDQPNPSPAFEPAPTPRRRRRPPPAAKAPSQEYDLDHLQRRLRAVEIDSQNAEALRQAEKERARAGRQKREMDRLRQDFNASIRDAVDDIRREIQMSQSESHSEPGRAPSRMDGGAGKRAGGYAAPARAVYGDRDVWAEKGDGSGGGDQDVLMQEIVQFIEGKRRLQPQDHAPGAAFRTGSQTGPGSARGSRMDPELRSEVESIVYDILGGSDVGPRRHRRASSRFRGGAASDSFHPRIAAQVDPRNWPQEAYDGGVNPAPVNRLADEREWLGVPRRARRPRPRQEDTGGAGARQTQGAGSHQQQPPPPQANISRHQAVASTLNPRAWGAGGGSGGGEEEAVSRARAMAYQNSISNNGVRGSGHPGGLASQGGAYVGAAGHEDEYAAGSFTDDESDDPEVFRKRDASYPEFRADRVQLPRAPKPPHLQQAGM</sequence>